<dbReference type="CDD" id="cd06170">
    <property type="entry name" value="LuxR_C_like"/>
    <property type="match status" value="1"/>
</dbReference>
<keyword evidence="1 3" id="KW-0597">Phosphoprotein</keyword>
<evidence type="ECO:0000313" key="6">
    <source>
        <dbReference type="EMBL" id="MEE7459825.1"/>
    </source>
</evidence>
<feature type="domain" description="Response regulatory" evidence="5">
    <location>
        <begin position="7"/>
        <end position="123"/>
    </location>
</feature>
<proteinExistence type="predicted"/>
<dbReference type="PANTHER" id="PTHR43214">
    <property type="entry name" value="TWO-COMPONENT RESPONSE REGULATOR"/>
    <property type="match status" value="1"/>
</dbReference>
<evidence type="ECO:0000256" key="2">
    <source>
        <dbReference type="ARBA" id="ARBA00023125"/>
    </source>
</evidence>
<evidence type="ECO:0000256" key="1">
    <source>
        <dbReference type="ARBA" id="ARBA00022553"/>
    </source>
</evidence>
<dbReference type="Gene3D" id="3.40.50.2300">
    <property type="match status" value="1"/>
</dbReference>
<dbReference type="Pfam" id="PF00196">
    <property type="entry name" value="GerE"/>
    <property type="match status" value="1"/>
</dbReference>
<gene>
    <name evidence="6" type="ORF">MRSR164_24550</name>
</gene>
<dbReference type="EMBL" id="MLBY01000006">
    <property type="protein sequence ID" value="MEE7459825.1"/>
    <property type="molecule type" value="Genomic_DNA"/>
</dbReference>
<dbReference type="Proteomes" id="UP001349262">
    <property type="component" value="Unassembled WGS sequence"/>
</dbReference>
<accession>A0ABU7THA2</accession>
<dbReference type="InterPro" id="IPR000792">
    <property type="entry name" value="Tscrpt_reg_LuxR_C"/>
</dbReference>
<dbReference type="Pfam" id="PF00072">
    <property type="entry name" value="Response_reg"/>
    <property type="match status" value="1"/>
</dbReference>
<feature type="modified residue" description="4-aspartylphosphate" evidence="3">
    <location>
        <position position="58"/>
    </location>
</feature>
<evidence type="ECO:0000256" key="3">
    <source>
        <dbReference type="PROSITE-ProRule" id="PRU00169"/>
    </source>
</evidence>
<keyword evidence="7" id="KW-1185">Reference proteome</keyword>
<dbReference type="InterPro" id="IPR058245">
    <property type="entry name" value="NreC/VraR/RcsB-like_REC"/>
</dbReference>
<dbReference type="InterPro" id="IPR016032">
    <property type="entry name" value="Sig_transdc_resp-reg_C-effctor"/>
</dbReference>
<dbReference type="CDD" id="cd17535">
    <property type="entry name" value="REC_NarL-like"/>
    <property type="match status" value="1"/>
</dbReference>
<dbReference type="SMART" id="SM00448">
    <property type="entry name" value="REC"/>
    <property type="match status" value="1"/>
</dbReference>
<dbReference type="PROSITE" id="PS50110">
    <property type="entry name" value="RESPONSE_REGULATORY"/>
    <property type="match status" value="1"/>
</dbReference>
<keyword evidence="2 6" id="KW-0238">DNA-binding</keyword>
<sequence>MSSAPIRVVLADDHPVFRHGVTSLINESGEIAVVASVETGAAALRAIQQHEPDVAILDINMPEMNGVTVVRNLTKSGSPTHAILLSVYDSRVFVEQAFEAGARGYVLKRSAFQNIARAVRAVHAGGIYLDPALPERTAPHRRLSSSVDEQVCSTLNEREKDILRLVAFGFTSKEIADRLAATPKTVETQKARACTKLGLASRAQIVQFAILQGWLHGEIPVR</sequence>
<feature type="domain" description="HTH luxR-type" evidence="4">
    <location>
        <begin position="148"/>
        <end position="213"/>
    </location>
</feature>
<organism evidence="6 7">
    <name type="scientific">Methylobacterium radiotolerans</name>
    <dbReference type="NCBI Taxonomy" id="31998"/>
    <lineage>
        <taxon>Bacteria</taxon>
        <taxon>Pseudomonadati</taxon>
        <taxon>Pseudomonadota</taxon>
        <taxon>Alphaproteobacteria</taxon>
        <taxon>Hyphomicrobiales</taxon>
        <taxon>Methylobacteriaceae</taxon>
        <taxon>Methylobacterium</taxon>
    </lineage>
</organism>
<evidence type="ECO:0000259" key="4">
    <source>
        <dbReference type="PROSITE" id="PS50043"/>
    </source>
</evidence>
<evidence type="ECO:0000313" key="7">
    <source>
        <dbReference type="Proteomes" id="UP001349262"/>
    </source>
</evidence>
<evidence type="ECO:0000259" key="5">
    <source>
        <dbReference type="PROSITE" id="PS50110"/>
    </source>
</evidence>
<dbReference type="GO" id="GO:0003677">
    <property type="term" value="F:DNA binding"/>
    <property type="evidence" value="ECO:0007669"/>
    <property type="project" value="UniProtKB-KW"/>
</dbReference>
<protein>
    <submittedName>
        <fullName evidence="6">DNA-binding response regulator</fullName>
    </submittedName>
</protein>
<dbReference type="InterPro" id="IPR011006">
    <property type="entry name" value="CheY-like_superfamily"/>
</dbReference>
<dbReference type="SUPFAM" id="SSF46894">
    <property type="entry name" value="C-terminal effector domain of the bipartite response regulators"/>
    <property type="match status" value="1"/>
</dbReference>
<dbReference type="PRINTS" id="PR00038">
    <property type="entry name" value="HTHLUXR"/>
</dbReference>
<dbReference type="PANTHER" id="PTHR43214:SF43">
    <property type="entry name" value="TWO-COMPONENT RESPONSE REGULATOR"/>
    <property type="match status" value="1"/>
</dbReference>
<name>A0ABU7THA2_9HYPH</name>
<comment type="caution">
    <text evidence="6">The sequence shown here is derived from an EMBL/GenBank/DDBJ whole genome shotgun (WGS) entry which is preliminary data.</text>
</comment>
<reference evidence="6 7" key="1">
    <citation type="journal article" date="2012" name="Genet. Mol. Biol.">
        <title>Analysis of 16S rRNA and mxaF genes revealing insights into Methylobacterium niche-specific plant association.</title>
        <authorList>
            <person name="Dourado M.N."/>
            <person name="Andreote F.D."/>
            <person name="Dini-Andreote F."/>
            <person name="Conti R."/>
            <person name="Araujo J.M."/>
            <person name="Araujo W.L."/>
        </authorList>
    </citation>
    <scope>NUCLEOTIDE SEQUENCE [LARGE SCALE GENOMIC DNA]</scope>
    <source>
        <strain evidence="6 7">SR1.6/4</strain>
    </source>
</reference>
<dbReference type="SMART" id="SM00421">
    <property type="entry name" value="HTH_LUXR"/>
    <property type="match status" value="1"/>
</dbReference>
<dbReference type="SUPFAM" id="SSF52172">
    <property type="entry name" value="CheY-like"/>
    <property type="match status" value="1"/>
</dbReference>
<dbReference type="InterPro" id="IPR039420">
    <property type="entry name" value="WalR-like"/>
</dbReference>
<dbReference type="PROSITE" id="PS50043">
    <property type="entry name" value="HTH_LUXR_2"/>
    <property type="match status" value="1"/>
</dbReference>
<dbReference type="InterPro" id="IPR001789">
    <property type="entry name" value="Sig_transdc_resp-reg_receiver"/>
</dbReference>